<proteinExistence type="predicted"/>
<sequence>MYASRSLFVSCAHPSFTSFHWLSSFGSGYISVLVLSALKELRIPLRNTTIPGLHFFIHDRLLHNRFILINPCVSVMRGVVDHEGFRLLLFFPGSGCQGSNTRSSHPAPVCRASLSNQHRYAGNIYIHQTFPMEMS</sequence>
<gene>
    <name evidence="1" type="ORF">CCAE0312_LOCUS4835</name>
</gene>
<dbReference type="AlphaFoldDB" id="A0A7S1TDK7"/>
<reference evidence="1" key="1">
    <citation type="submission" date="2021-01" db="EMBL/GenBank/DDBJ databases">
        <authorList>
            <person name="Corre E."/>
            <person name="Pelletier E."/>
            <person name="Niang G."/>
            <person name="Scheremetjew M."/>
            <person name="Finn R."/>
            <person name="Kale V."/>
            <person name="Holt S."/>
            <person name="Cochrane G."/>
            <person name="Meng A."/>
            <person name="Brown T."/>
            <person name="Cohen L."/>
        </authorList>
    </citation>
    <scope>NUCLEOTIDE SEQUENCE</scope>
    <source>
        <strain evidence="1">SAG 36.94</strain>
    </source>
</reference>
<dbReference type="EMBL" id="HBGH01008828">
    <property type="protein sequence ID" value="CAD9232750.1"/>
    <property type="molecule type" value="Transcribed_RNA"/>
</dbReference>
<organism evidence="1">
    <name type="scientific">Compsopogon caeruleus</name>
    <dbReference type="NCBI Taxonomy" id="31354"/>
    <lineage>
        <taxon>Eukaryota</taxon>
        <taxon>Rhodophyta</taxon>
        <taxon>Compsopogonophyceae</taxon>
        <taxon>Compsopogonales</taxon>
        <taxon>Compsopogonaceae</taxon>
        <taxon>Compsopogon</taxon>
    </lineage>
</organism>
<name>A0A7S1TDK7_9RHOD</name>
<evidence type="ECO:0000313" key="1">
    <source>
        <dbReference type="EMBL" id="CAD9232750.1"/>
    </source>
</evidence>
<protein>
    <submittedName>
        <fullName evidence="1">Uncharacterized protein</fullName>
    </submittedName>
</protein>
<accession>A0A7S1TDK7</accession>